<dbReference type="AlphaFoldDB" id="A0A9D7XG70"/>
<protein>
    <submittedName>
        <fullName evidence="4">Response regulator</fullName>
    </submittedName>
</protein>
<feature type="modified residue" description="4-aspartylphosphate" evidence="2">
    <location>
        <position position="52"/>
    </location>
</feature>
<evidence type="ECO:0000313" key="4">
    <source>
        <dbReference type="EMBL" id="MBK9795916.1"/>
    </source>
</evidence>
<dbReference type="EMBL" id="JADKIO010000005">
    <property type="protein sequence ID" value="MBK9795916.1"/>
    <property type="molecule type" value="Genomic_DNA"/>
</dbReference>
<organism evidence="4 5">
    <name type="scientific">Candidatus Geothrix skivensis</name>
    <dbReference type="NCBI Taxonomy" id="2954439"/>
    <lineage>
        <taxon>Bacteria</taxon>
        <taxon>Pseudomonadati</taxon>
        <taxon>Acidobacteriota</taxon>
        <taxon>Holophagae</taxon>
        <taxon>Holophagales</taxon>
        <taxon>Holophagaceae</taxon>
        <taxon>Geothrix</taxon>
    </lineage>
</organism>
<keyword evidence="1 2" id="KW-0597">Phosphoprotein</keyword>
<dbReference type="InterPro" id="IPR050595">
    <property type="entry name" value="Bact_response_regulator"/>
</dbReference>
<name>A0A9D7XG70_9BACT</name>
<evidence type="ECO:0000259" key="3">
    <source>
        <dbReference type="PROSITE" id="PS50110"/>
    </source>
</evidence>
<dbReference type="Proteomes" id="UP000886657">
    <property type="component" value="Unassembled WGS sequence"/>
</dbReference>
<dbReference type="SUPFAM" id="SSF52172">
    <property type="entry name" value="CheY-like"/>
    <property type="match status" value="1"/>
</dbReference>
<dbReference type="Gene3D" id="3.40.50.2300">
    <property type="match status" value="1"/>
</dbReference>
<comment type="caution">
    <text evidence="4">The sequence shown here is derived from an EMBL/GenBank/DDBJ whole genome shotgun (WGS) entry which is preliminary data.</text>
</comment>
<dbReference type="Pfam" id="PF00072">
    <property type="entry name" value="Response_reg"/>
    <property type="match status" value="1"/>
</dbReference>
<dbReference type="PROSITE" id="PS50110">
    <property type="entry name" value="RESPONSE_REGULATORY"/>
    <property type="match status" value="1"/>
</dbReference>
<reference evidence="4" key="1">
    <citation type="submission" date="2020-10" db="EMBL/GenBank/DDBJ databases">
        <title>Connecting structure to function with the recovery of over 1000 high-quality activated sludge metagenome-assembled genomes encoding full-length rRNA genes using long-read sequencing.</title>
        <authorList>
            <person name="Singleton C.M."/>
            <person name="Petriglieri F."/>
            <person name="Kristensen J.M."/>
            <person name="Kirkegaard R.H."/>
            <person name="Michaelsen T.Y."/>
            <person name="Andersen M.H."/>
            <person name="Karst S.M."/>
            <person name="Dueholm M.S."/>
            <person name="Nielsen P.H."/>
            <person name="Albertsen M."/>
        </authorList>
    </citation>
    <scope>NUCLEOTIDE SEQUENCE</scope>
    <source>
        <strain evidence="4">Skiv_18-Q3-R9-52_MAXAC.067</strain>
    </source>
</reference>
<feature type="domain" description="Response regulatory" evidence="3">
    <location>
        <begin position="3"/>
        <end position="119"/>
    </location>
</feature>
<evidence type="ECO:0000313" key="5">
    <source>
        <dbReference type="Proteomes" id="UP000886657"/>
    </source>
</evidence>
<accession>A0A9D7XG70</accession>
<gene>
    <name evidence="4" type="ORF">IPP58_05380</name>
</gene>
<dbReference type="PANTHER" id="PTHR44591">
    <property type="entry name" value="STRESS RESPONSE REGULATOR PROTEIN 1"/>
    <property type="match status" value="1"/>
</dbReference>
<dbReference type="GO" id="GO:0000160">
    <property type="term" value="P:phosphorelay signal transduction system"/>
    <property type="evidence" value="ECO:0007669"/>
    <property type="project" value="InterPro"/>
</dbReference>
<evidence type="ECO:0000256" key="2">
    <source>
        <dbReference type="PROSITE-ProRule" id="PRU00169"/>
    </source>
</evidence>
<sequence length="125" mass="13950">MSTVLVVDDDPGVRQILREYIEIEGHRVIEAADASFAREALAKERVDLMFLDVLMPGESGTALCHSLKDDPECRDIKVILLTGFDGERSWQQGLRCGADIFLVKPVNRARIKVLLEELLSPESQA</sequence>
<dbReference type="PANTHER" id="PTHR44591:SF3">
    <property type="entry name" value="RESPONSE REGULATORY DOMAIN-CONTAINING PROTEIN"/>
    <property type="match status" value="1"/>
</dbReference>
<evidence type="ECO:0000256" key="1">
    <source>
        <dbReference type="ARBA" id="ARBA00022553"/>
    </source>
</evidence>
<dbReference type="InterPro" id="IPR011006">
    <property type="entry name" value="CheY-like_superfamily"/>
</dbReference>
<dbReference type="InterPro" id="IPR001789">
    <property type="entry name" value="Sig_transdc_resp-reg_receiver"/>
</dbReference>
<dbReference type="SMART" id="SM00448">
    <property type="entry name" value="REC"/>
    <property type="match status" value="1"/>
</dbReference>
<proteinExistence type="predicted"/>